<comment type="caution">
    <text evidence="2">The sequence shown here is derived from an EMBL/GenBank/DDBJ whole genome shotgun (WGS) entry which is preliminary data.</text>
</comment>
<dbReference type="AlphaFoldDB" id="A0A2M7G788"/>
<gene>
    <name evidence="2" type="ORF">COW36_07005</name>
</gene>
<organism evidence="2 3">
    <name type="scientific">bacterium (Candidatus Blackallbacteria) CG17_big_fil_post_rev_8_21_14_2_50_48_46</name>
    <dbReference type="NCBI Taxonomy" id="2014261"/>
    <lineage>
        <taxon>Bacteria</taxon>
        <taxon>Candidatus Blackallbacteria</taxon>
    </lineage>
</organism>
<dbReference type="InterPro" id="IPR021708">
    <property type="entry name" value="DUF3291"/>
</dbReference>
<proteinExistence type="predicted"/>
<dbReference type="EMBL" id="PFFQ01000018">
    <property type="protein sequence ID" value="PIW17941.1"/>
    <property type="molecule type" value="Genomic_DNA"/>
</dbReference>
<reference evidence="2 3" key="1">
    <citation type="submission" date="2017-09" db="EMBL/GenBank/DDBJ databases">
        <title>Depth-based differentiation of microbial function through sediment-hosted aquifers and enrichment of novel symbionts in the deep terrestrial subsurface.</title>
        <authorList>
            <person name="Probst A.J."/>
            <person name="Ladd B."/>
            <person name="Jarett J.K."/>
            <person name="Geller-Mcgrath D.E."/>
            <person name="Sieber C.M."/>
            <person name="Emerson J.B."/>
            <person name="Anantharaman K."/>
            <person name="Thomas B.C."/>
            <person name="Malmstrom R."/>
            <person name="Stieglmeier M."/>
            <person name="Klingl A."/>
            <person name="Woyke T."/>
            <person name="Ryan C.M."/>
            <person name="Banfield J.F."/>
        </authorList>
    </citation>
    <scope>NUCLEOTIDE SEQUENCE [LARGE SCALE GENOMIC DNA]</scope>
    <source>
        <strain evidence="2">CG17_big_fil_post_rev_8_21_14_2_50_48_46</strain>
    </source>
</reference>
<sequence length="125" mass="14476">MYITVTSLKLKALWFYFELSLHGLKITQQTQKQSGFIKMKNTGFGWMHYTVSAWQSKEALERFSHSGAHLEAIKSGQKLAQEVRIYTYEGDQLPTWKEAKKLLAEKGRVIQYLKRNKPPVGQTKP</sequence>
<evidence type="ECO:0000313" key="2">
    <source>
        <dbReference type="EMBL" id="PIW17941.1"/>
    </source>
</evidence>
<dbReference type="InterPro" id="IPR011008">
    <property type="entry name" value="Dimeric_a/b-barrel"/>
</dbReference>
<feature type="domain" description="DUF3291" evidence="1">
    <location>
        <begin position="33"/>
        <end position="103"/>
    </location>
</feature>
<protein>
    <submittedName>
        <fullName evidence="2">DUF3291 domain-containing protein</fullName>
    </submittedName>
</protein>
<dbReference type="Proteomes" id="UP000231019">
    <property type="component" value="Unassembled WGS sequence"/>
</dbReference>
<dbReference type="SUPFAM" id="SSF54909">
    <property type="entry name" value="Dimeric alpha+beta barrel"/>
    <property type="match status" value="1"/>
</dbReference>
<evidence type="ECO:0000259" key="1">
    <source>
        <dbReference type="Pfam" id="PF11695"/>
    </source>
</evidence>
<dbReference type="Pfam" id="PF11695">
    <property type="entry name" value="DUF3291"/>
    <property type="match status" value="1"/>
</dbReference>
<evidence type="ECO:0000313" key="3">
    <source>
        <dbReference type="Proteomes" id="UP000231019"/>
    </source>
</evidence>
<accession>A0A2M7G788</accession>
<name>A0A2M7G788_9BACT</name>